<feature type="transmembrane region" description="Helical" evidence="1">
    <location>
        <begin position="191"/>
        <end position="213"/>
    </location>
</feature>
<dbReference type="STRING" id="710685.MycrhN_3110"/>
<evidence type="ECO:0000313" key="3">
    <source>
        <dbReference type="Proteomes" id="UP000005442"/>
    </source>
</evidence>
<dbReference type="AlphaFoldDB" id="G8RLL3"/>
<dbReference type="eggNOG" id="COG0697">
    <property type="taxonomic scope" value="Bacteria"/>
</dbReference>
<feature type="transmembrane region" description="Helical" evidence="1">
    <location>
        <begin position="225"/>
        <end position="246"/>
    </location>
</feature>
<feature type="transmembrane region" description="Helical" evidence="1">
    <location>
        <begin position="104"/>
        <end position="121"/>
    </location>
</feature>
<name>G8RLL3_MYCRN</name>
<protein>
    <submittedName>
        <fullName evidence="2">Uncharacterized protein</fullName>
    </submittedName>
</protein>
<feature type="transmembrane region" description="Helical" evidence="1">
    <location>
        <begin position="133"/>
        <end position="154"/>
    </location>
</feature>
<proteinExistence type="predicted"/>
<reference evidence="2 3" key="1">
    <citation type="submission" date="2011-12" db="EMBL/GenBank/DDBJ databases">
        <title>Complete sequence of Mycobacterium rhodesiae NBB3.</title>
        <authorList>
            <consortium name="US DOE Joint Genome Institute"/>
            <person name="Lucas S."/>
            <person name="Han J."/>
            <person name="Lapidus A."/>
            <person name="Cheng J.-F."/>
            <person name="Goodwin L."/>
            <person name="Pitluck S."/>
            <person name="Peters L."/>
            <person name="Mikhailova N."/>
            <person name="Gu W."/>
            <person name="Detter J.C."/>
            <person name="Han C."/>
            <person name="Tapia R."/>
            <person name="Land M."/>
            <person name="Hauser L."/>
            <person name="Kyrpides N."/>
            <person name="Ivanova N."/>
            <person name="Pagani I."/>
            <person name="Mattes T."/>
            <person name="Holmes A."/>
            <person name="Rutledge P."/>
            <person name="Paulsen I."/>
            <person name="Coleman N."/>
            <person name="Woyke T."/>
        </authorList>
    </citation>
    <scope>NUCLEOTIDE SEQUENCE [LARGE SCALE GENOMIC DNA]</scope>
    <source>
        <strain evidence="2 3">NBB3</strain>
    </source>
</reference>
<feature type="transmembrane region" description="Helical" evidence="1">
    <location>
        <begin position="161"/>
        <end position="179"/>
    </location>
</feature>
<dbReference type="Proteomes" id="UP000005442">
    <property type="component" value="Chromosome"/>
</dbReference>
<dbReference type="EMBL" id="CP003169">
    <property type="protein sequence ID" value="AEV73645.1"/>
    <property type="molecule type" value="Genomic_DNA"/>
</dbReference>
<evidence type="ECO:0000313" key="2">
    <source>
        <dbReference type="EMBL" id="AEV73645.1"/>
    </source>
</evidence>
<sequence>MHAVVVLLALLAGFCIAVGMVTQHRATTAVPTERGMTSDIAVAMARSPLWWAGMVTTTVGYGCQALALAWGSLLVVQPLLVSCLLFALPMSARLGRRRVTRTEWKWALLLTGALVVFIVLARPDPVNRPPMFSWAVLAIALAPILGVCVVVAARTDGRRRAGLLSVVVAVLIGIVAVLTKVCLDELAAGGLPAMFSIPAPYALVTLTLVATVLKQSAFNAGALQVSVPIILVGEQLVAVALGLTILGEDLSLTLAEGAVLFVAIVVMIAATIALGRREGAVEEELDAATMRHSAGVDDHTSR</sequence>
<evidence type="ECO:0000256" key="1">
    <source>
        <dbReference type="SAM" id="Phobius"/>
    </source>
</evidence>
<organism evidence="2 3">
    <name type="scientific">Mycolicibacterium rhodesiae (strain NBB3)</name>
    <name type="common">Mycobacterium rhodesiae</name>
    <dbReference type="NCBI Taxonomy" id="710685"/>
    <lineage>
        <taxon>Bacteria</taxon>
        <taxon>Bacillati</taxon>
        <taxon>Actinomycetota</taxon>
        <taxon>Actinomycetes</taxon>
        <taxon>Mycobacteriales</taxon>
        <taxon>Mycobacteriaceae</taxon>
        <taxon>Mycolicibacterium</taxon>
    </lineage>
</organism>
<feature type="transmembrane region" description="Helical" evidence="1">
    <location>
        <begin position="67"/>
        <end position="92"/>
    </location>
</feature>
<keyword evidence="3" id="KW-1185">Reference proteome</keyword>
<dbReference type="PANTHER" id="PTHR40761:SF1">
    <property type="entry name" value="CONSERVED INTEGRAL MEMBRANE ALANINE VALINE AND LEUCINE RICH PROTEIN-RELATED"/>
    <property type="match status" value="1"/>
</dbReference>
<dbReference type="NCBIfam" id="NF038012">
    <property type="entry name" value="DMT_1"/>
    <property type="match status" value="1"/>
</dbReference>
<dbReference type="KEGG" id="mrh:MycrhN_3110"/>
<dbReference type="PATRIC" id="fig|710685.3.peg.3114"/>
<dbReference type="RefSeq" id="WP_014211405.1">
    <property type="nucleotide sequence ID" value="NC_016604.1"/>
</dbReference>
<dbReference type="PANTHER" id="PTHR40761">
    <property type="entry name" value="CONSERVED INTEGRAL MEMBRANE ALANINE VALINE AND LEUCINE RICH PROTEIN-RELATED"/>
    <property type="match status" value="1"/>
</dbReference>
<feature type="transmembrane region" description="Helical" evidence="1">
    <location>
        <begin position="258"/>
        <end position="275"/>
    </location>
</feature>
<dbReference type="OrthoDB" id="4382070at2"/>
<keyword evidence="1" id="KW-0812">Transmembrane</keyword>
<accession>G8RLL3</accession>
<keyword evidence="1" id="KW-0472">Membrane</keyword>
<keyword evidence="1" id="KW-1133">Transmembrane helix</keyword>
<gene>
    <name evidence="2" type="ordered locus">MycrhN_3110</name>
</gene>
<dbReference type="HOGENOM" id="CLU_070294_2_0_11"/>